<proteinExistence type="predicted"/>
<name>A7I7P6_METB6</name>
<dbReference type="PANTHER" id="PTHR35330">
    <property type="entry name" value="SIROHEME BIOSYNTHESIS PROTEIN MET8"/>
    <property type="match status" value="1"/>
</dbReference>
<dbReference type="GeneID" id="5409923"/>
<keyword evidence="8" id="KW-1185">Reference proteome</keyword>
<reference evidence="8" key="1">
    <citation type="journal article" date="2015" name="Microbiology">
        <title>Genome of Methanoregula boonei 6A8 reveals adaptations to oligotrophic peatland environments.</title>
        <authorList>
            <person name="Braeuer S."/>
            <person name="Cadillo-Quiroz H."/>
            <person name="Kyrpides N."/>
            <person name="Woyke T."/>
            <person name="Goodwin L."/>
            <person name="Detter C."/>
            <person name="Podell S."/>
            <person name="Yavitt J.B."/>
            <person name="Zinder S.H."/>
        </authorList>
    </citation>
    <scope>NUCLEOTIDE SEQUENCE [LARGE SCALE GENOMIC DNA]</scope>
    <source>
        <strain evidence="8">DSM 21154 / JCM 14090 / 6A8</strain>
    </source>
</reference>
<gene>
    <name evidence="7" type="ordered locus">Mboo_1239</name>
</gene>
<dbReference type="EC" id="1.3.1.76" evidence="2"/>
<comment type="catalytic activity">
    <reaction evidence="6">
        <text>precorrin-2 + NAD(+) = sirohydrochlorin + NADH + 2 H(+)</text>
        <dbReference type="Rhea" id="RHEA:15613"/>
        <dbReference type="ChEBI" id="CHEBI:15378"/>
        <dbReference type="ChEBI" id="CHEBI:57540"/>
        <dbReference type="ChEBI" id="CHEBI:57945"/>
        <dbReference type="ChEBI" id="CHEBI:58351"/>
        <dbReference type="ChEBI" id="CHEBI:58827"/>
        <dbReference type="EC" id="1.3.1.76"/>
    </reaction>
</comment>
<comment type="pathway">
    <text evidence="1">Porphyrin-containing compound metabolism; siroheme biosynthesis; sirohydrochlorin from precorrin-2: step 1/1.</text>
</comment>
<sequence>MIPLFVECAGKQIVVFGGGEVAARKAAHFSQEADVLVVSRAFTPSVRALPVQIETLDTREADDAELLRFIGPAFLVIGALSDKAENDRIGALCKEHGVLFNNADGKPGDVVIPAISAGEFYTIAVSTASQSPAVSRFIRQEIEKRYPALDAMVALQHRLRETLKERMTTPEERRRILWDVLRDKTVWTLLSESPDRAWERVSGRYLNE</sequence>
<dbReference type="Proteomes" id="UP000002408">
    <property type="component" value="Chromosome"/>
</dbReference>
<dbReference type="GO" id="GO:0043115">
    <property type="term" value="F:precorrin-2 dehydrogenase activity"/>
    <property type="evidence" value="ECO:0007669"/>
    <property type="project" value="UniProtKB-EC"/>
</dbReference>
<evidence type="ECO:0000256" key="3">
    <source>
        <dbReference type="ARBA" id="ARBA00023002"/>
    </source>
</evidence>
<keyword evidence="4" id="KW-0520">NAD</keyword>
<dbReference type="AlphaFoldDB" id="A7I7P6"/>
<evidence type="ECO:0000256" key="6">
    <source>
        <dbReference type="ARBA" id="ARBA00047561"/>
    </source>
</evidence>
<dbReference type="InterPro" id="IPR006367">
    <property type="entry name" value="Sirohaem_synthase_N"/>
</dbReference>
<dbReference type="RefSeq" id="WP_012106788.1">
    <property type="nucleotide sequence ID" value="NC_009712.1"/>
</dbReference>
<evidence type="ECO:0000256" key="2">
    <source>
        <dbReference type="ARBA" id="ARBA00012400"/>
    </source>
</evidence>
<dbReference type="GO" id="GO:0004325">
    <property type="term" value="F:ferrochelatase activity"/>
    <property type="evidence" value="ECO:0007669"/>
    <property type="project" value="InterPro"/>
</dbReference>
<dbReference type="OrthoDB" id="10510at2157"/>
<keyword evidence="3" id="KW-0560">Oxidoreductase</keyword>
<dbReference type="SUPFAM" id="SSF51735">
    <property type="entry name" value="NAD(P)-binding Rossmann-fold domains"/>
    <property type="match status" value="1"/>
</dbReference>
<evidence type="ECO:0000256" key="5">
    <source>
        <dbReference type="ARBA" id="ARBA00023244"/>
    </source>
</evidence>
<protein>
    <recommendedName>
        <fullName evidence="2">precorrin-2 dehydrogenase</fullName>
        <ecNumber evidence="2">1.3.1.76</ecNumber>
    </recommendedName>
</protein>
<dbReference type="NCBIfam" id="TIGR01470">
    <property type="entry name" value="cysG_Nterm"/>
    <property type="match status" value="1"/>
</dbReference>
<dbReference type="InterPro" id="IPR036291">
    <property type="entry name" value="NAD(P)-bd_dom_sf"/>
</dbReference>
<dbReference type="Gene3D" id="3.40.50.720">
    <property type="entry name" value="NAD(P)-binding Rossmann-like Domain"/>
    <property type="match status" value="1"/>
</dbReference>
<evidence type="ECO:0000313" key="8">
    <source>
        <dbReference type="Proteomes" id="UP000002408"/>
    </source>
</evidence>
<dbReference type="PANTHER" id="PTHR35330:SF1">
    <property type="entry name" value="SIROHEME BIOSYNTHESIS PROTEIN MET8"/>
    <property type="match status" value="1"/>
</dbReference>
<evidence type="ECO:0000256" key="4">
    <source>
        <dbReference type="ARBA" id="ARBA00023027"/>
    </source>
</evidence>
<organism evidence="7 8">
    <name type="scientific">Methanoregula boonei (strain DSM 21154 / JCM 14090 / 6A8)</name>
    <dbReference type="NCBI Taxonomy" id="456442"/>
    <lineage>
        <taxon>Archaea</taxon>
        <taxon>Methanobacteriati</taxon>
        <taxon>Methanobacteriota</taxon>
        <taxon>Stenosarchaea group</taxon>
        <taxon>Methanomicrobia</taxon>
        <taxon>Methanomicrobiales</taxon>
        <taxon>Methanoregulaceae</taxon>
        <taxon>Methanoregula</taxon>
    </lineage>
</organism>
<dbReference type="Gene3D" id="1.10.8.610">
    <property type="entry name" value="SirC, precorrin-2 dehydrogenase, C-terminal helical domain-like"/>
    <property type="match status" value="1"/>
</dbReference>
<dbReference type="EMBL" id="CP000780">
    <property type="protein sequence ID" value="ABS55757.1"/>
    <property type="molecule type" value="Genomic_DNA"/>
</dbReference>
<dbReference type="Pfam" id="PF13241">
    <property type="entry name" value="NAD_binding_7"/>
    <property type="match status" value="1"/>
</dbReference>
<dbReference type="HOGENOM" id="CLU_011276_8_1_2"/>
<evidence type="ECO:0000313" key="7">
    <source>
        <dbReference type="EMBL" id="ABS55757.1"/>
    </source>
</evidence>
<dbReference type="GO" id="GO:0019354">
    <property type="term" value="P:siroheme biosynthetic process"/>
    <property type="evidence" value="ECO:0007669"/>
    <property type="project" value="UniProtKB-UniPathway"/>
</dbReference>
<dbReference type="STRING" id="456442.Mboo_1239"/>
<dbReference type="eggNOG" id="arCOG01044">
    <property type="taxonomic scope" value="Archaea"/>
</dbReference>
<dbReference type="UniPathway" id="UPA00262">
    <property type="reaction ID" value="UER00222"/>
</dbReference>
<dbReference type="InterPro" id="IPR042518">
    <property type="entry name" value="SirC_C"/>
</dbReference>
<dbReference type="KEGG" id="mbn:Mboo_1239"/>
<keyword evidence="5" id="KW-0627">Porphyrin biosynthesis</keyword>
<dbReference type="InterPro" id="IPR028161">
    <property type="entry name" value="Met8-like"/>
</dbReference>
<dbReference type="SUPFAM" id="SSF75615">
    <property type="entry name" value="Siroheme synthase middle domains-like"/>
    <property type="match status" value="1"/>
</dbReference>
<accession>A7I7P6</accession>
<evidence type="ECO:0000256" key="1">
    <source>
        <dbReference type="ARBA" id="ARBA00005010"/>
    </source>
</evidence>